<dbReference type="GO" id="GO:0016491">
    <property type="term" value="F:oxidoreductase activity"/>
    <property type="evidence" value="ECO:0007669"/>
    <property type="project" value="UniProtKB-KW"/>
</dbReference>
<sequence length="267" mass="27766">MKHDGTRQLAVITGATGGIGKEICRRVAMSGFDILAQYHSDRAAAEALQREVEDNQHLCRIVQADLASEAGVASVCSAAEAMRADSSGTLEIRALVNNAARLLGPSFDEATVADFDAYMALNARAPFFLSQRLSRNMPPGASIVHISSASAHFSSPGDIVYAVSKAAVEALTKNSAEALAARGIRVNAVVPGFTNNGHSAFTIPEAVRYMSSFAVLGGVASPTHVADAVVFLLSDTAARTTGSILDVSGGSMLGARGPRAHSVRDLL</sequence>
<organism evidence="3 4">
    <name type="scientific">Microbacterium aurantiacum</name>
    <dbReference type="NCBI Taxonomy" id="162393"/>
    <lineage>
        <taxon>Bacteria</taxon>
        <taxon>Bacillati</taxon>
        <taxon>Actinomycetota</taxon>
        <taxon>Actinomycetes</taxon>
        <taxon>Micrococcales</taxon>
        <taxon>Microbacteriaceae</taxon>
        <taxon>Microbacterium</taxon>
    </lineage>
</organism>
<evidence type="ECO:0000256" key="2">
    <source>
        <dbReference type="ARBA" id="ARBA00023002"/>
    </source>
</evidence>
<dbReference type="PATRIC" id="fig|84292.3.peg.1864"/>
<proteinExistence type="inferred from homology"/>
<comment type="caution">
    <text evidence="3">The sequence shown here is derived from an EMBL/GenBank/DDBJ whole genome shotgun (WGS) entry which is preliminary data.</text>
</comment>
<evidence type="ECO:0000313" key="3">
    <source>
        <dbReference type="EMBL" id="KOS10628.1"/>
    </source>
</evidence>
<comment type="similarity">
    <text evidence="1">Belongs to the short-chain dehydrogenases/reductases (SDR) family.</text>
</comment>
<dbReference type="PANTHER" id="PTHR43639:SF1">
    <property type="entry name" value="SHORT-CHAIN DEHYDROGENASE_REDUCTASE FAMILY PROTEIN"/>
    <property type="match status" value="1"/>
</dbReference>
<gene>
    <name evidence="3" type="ORF">XI38_09140</name>
</gene>
<dbReference type="EMBL" id="LAVO01000009">
    <property type="protein sequence ID" value="KOS10628.1"/>
    <property type="molecule type" value="Genomic_DNA"/>
</dbReference>
<dbReference type="Gene3D" id="3.40.50.720">
    <property type="entry name" value="NAD(P)-binding Rossmann-like Domain"/>
    <property type="match status" value="1"/>
</dbReference>
<reference evidence="3" key="1">
    <citation type="submission" date="2015-04" db="EMBL/GenBank/DDBJ databases">
        <title>Complete genome sequence of Microbacterium chocolatum SIT 101, a bacterium enantioselectively hydrolyzing mesomeric diesters.</title>
        <authorList>
            <person name="Li X."/>
            <person name="Xu Y."/>
        </authorList>
    </citation>
    <scope>NUCLEOTIDE SEQUENCE [LARGE SCALE GENOMIC DNA]</scope>
    <source>
        <strain evidence="3">SIT 101</strain>
    </source>
</reference>
<accession>A0A0M8MFU8</accession>
<dbReference type="CDD" id="cd05233">
    <property type="entry name" value="SDR_c"/>
    <property type="match status" value="1"/>
</dbReference>
<name>A0A0M8MFU8_9MICO</name>
<evidence type="ECO:0008006" key="5">
    <source>
        <dbReference type="Google" id="ProtNLM"/>
    </source>
</evidence>
<protein>
    <recommendedName>
        <fullName evidence="5">NAD(P)-dependent dehydrogenase (Short-subunit alcohol dehydrogenase family)</fullName>
    </recommendedName>
</protein>
<dbReference type="SUPFAM" id="SSF51735">
    <property type="entry name" value="NAD(P)-binding Rossmann-fold domains"/>
    <property type="match status" value="1"/>
</dbReference>
<dbReference type="Proteomes" id="UP000037737">
    <property type="component" value="Unassembled WGS sequence"/>
</dbReference>
<evidence type="ECO:0000313" key="4">
    <source>
        <dbReference type="Proteomes" id="UP000037737"/>
    </source>
</evidence>
<dbReference type="Pfam" id="PF13561">
    <property type="entry name" value="adh_short_C2"/>
    <property type="match status" value="1"/>
</dbReference>
<dbReference type="KEGG" id="mcw:A8L33_14460"/>
<dbReference type="InterPro" id="IPR002347">
    <property type="entry name" value="SDR_fam"/>
</dbReference>
<dbReference type="AlphaFoldDB" id="A0A0M8MFU8"/>
<evidence type="ECO:0000256" key="1">
    <source>
        <dbReference type="ARBA" id="ARBA00006484"/>
    </source>
</evidence>
<dbReference type="PANTHER" id="PTHR43639">
    <property type="entry name" value="OXIDOREDUCTASE, SHORT-CHAIN DEHYDROGENASE/REDUCTASE FAMILY (AFU_ORTHOLOGUE AFUA_5G02870)"/>
    <property type="match status" value="1"/>
</dbReference>
<dbReference type="PRINTS" id="PR00081">
    <property type="entry name" value="GDHRDH"/>
</dbReference>
<keyword evidence="2" id="KW-0560">Oxidoreductase</keyword>
<dbReference type="OrthoDB" id="517007at2"/>
<keyword evidence="4" id="KW-1185">Reference proteome</keyword>
<dbReference type="InterPro" id="IPR036291">
    <property type="entry name" value="NAD(P)-bd_dom_sf"/>
</dbReference>